<evidence type="ECO:0000256" key="16">
    <source>
        <dbReference type="HAMAP-Rule" id="MF_04006"/>
    </source>
</evidence>
<comment type="subcellular location">
    <subcellularLocation>
        <location evidence="16 17">Host cytoplasm</location>
    </subcellularLocation>
    <subcellularLocation>
        <location evidence="16 17">Host nucleus</location>
    </subcellularLocation>
</comment>
<dbReference type="GO" id="GO:0052150">
    <property type="term" value="P:symbiont-mediated perturbation of host apoptosis"/>
    <property type="evidence" value="ECO:0007669"/>
    <property type="project" value="UniProtKB-KW"/>
</dbReference>
<accession>A0A7G2A563</accession>
<dbReference type="GO" id="GO:0042025">
    <property type="term" value="C:host cell nucleus"/>
    <property type="evidence" value="ECO:0007669"/>
    <property type="project" value="UniProtKB-SubCell"/>
</dbReference>
<sequence>MSKYCVRHTCRPKPVAAHLTFFVVISNNYYPCTKGSNRKRSDRKRYIYKPPKKHSLWGIMSARSCSQNAKTIFELCDQCNITLPTLQISCIFCKKCLTTTEVLSFAFRDLKVVWRDSYPFAACLACLKFYGKISQYRHFKYAALAVTVEEETQQTVFELCIRCCKCHKPLSPIEKVQHIVQKAHFFYISNAWKGYCLHCWKSCMEKRRRSETMC</sequence>
<evidence type="ECO:0000256" key="5">
    <source>
        <dbReference type="ARBA" id="ARBA00022632"/>
    </source>
</evidence>
<evidence type="ECO:0000256" key="1">
    <source>
        <dbReference type="ARBA" id="ARBA00006346"/>
    </source>
</evidence>
<dbReference type="EMBL" id="LR861935">
    <property type="protein sequence ID" value="CAD1807719.1"/>
    <property type="molecule type" value="Genomic_DNA"/>
</dbReference>
<dbReference type="GO" id="GO:0006351">
    <property type="term" value="P:DNA-templated transcription"/>
    <property type="evidence" value="ECO:0007669"/>
    <property type="project" value="UniProtKB-UniRule"/>
</dbReference>
<dbReference type="GO" id="GO:0039502">
    <property type="term" value="P:symbiont-mediated suppression of host type I interferon-mediated signaling pathway"/>
    <property type="evidence" value="ECO:0007669"/>
    <property type="project" value="UniProtKB-UniRule"/>
</dbReference>
<evidence type="ECO:0000313" key="18">
    <source>
        <dbReference type="EMBL" id="CAD1807719.1"/>
    </source>
</evidence>
<evidence type="ECO:0000256" key="7">
    <source>
        <dbReference type="ARBA" id="ARBA00022771"/>
    </source>
</evidence>
<dbReference type="Gene3D" id="3.30.240.40">
    <property type="entry name" value="E6 early regulatory protein"/>
    <property type="match status" value="2"/>
</dbReference>
<evidence type="ECO:0000313" key="19">
    <source>
        <dbReference type="EMBL" id="CAD1814050.1"/>
    </source>
</evidence>
<evidence type="ECO:0000256" key="2">
    <source>
        <dbReference type="ARBA" id="ARBA00022518"/>
    </source>
</evidence>
<evidence type="ECO:0000256" key="6">
    <source>
        <dbReference type="ARBA" id="ARBA00022723"/>
    </source>
</evidence>
<comment type="function">
    <text evidence="16">Plays a major role in the induction and maintenance of cellular transformation. E6 associates with host UBE3A/E6-AP ubiquitin-protein ligase and modulates its activity. Sequesters tumor suppressor TP53 in the host cytoplasm and modulates its activity by interacting with host EP300 that results in the reduction of TP53 acetylation and activation. In turn, apoptosis induced by DNA damage is inhibited. E6 protects also host keratinocytes from apoptosis by mediating the degradation of host BAK1. May also inhibit host immune response.</text>
</comment>
<dbReference type="SUPFAM" id="SSF161229">
    <property type="entry name" value="E6 C-terminal domain-like"/>
    <property type="match status" value="2"/>
</dbReference>
<evidence type="ECO:0000256" key="8">
    <source>
        <dbReference type="ARBA" id="ARBA00022833"/>
    </source>
</evidence>
<keyword evidence="5 16" id="KW-1090">Inhibition of host innate immune response by virus</keyword>
<comment type="caution">
    <text evidence="16">Lacks conserved residue(s) required for the propagation of feature annotation.</text>
</comment>
<evidence type="ECO:0000256" key="13">
    <source>
        <dbReference type="ARBA" id="ARBA00023200"/>
    </source>
</evidence>
<keyword evidence="4 16" id="KW-0945">Host-virus interaction</keyword>
<keyword evidence="12 16" id="KW-0804">Transcription</keyword>
<organism evidence="18">
    <name type="scientific">human papillomavirus 91</name>
    <dbReference type="NCBI Taxonomy" id="202252"/>
    <lineage>
        <taxon>Viruses</taxon>
        <taxon>Monodnaviria</taxon>
        <taxon>Shotokuvirae</taxon>
        <taxon>Cossaviricota</taxon>
        <taxon>Papovaviricetes</taxon>
        <taxon>Zurhausenvirales</taxon>
        <taxon>Papillomaviridae</taxon>
        <taxon>Firstpapillomavirinae</taxon>
        <taxon>Alphapapillomavirus</taxon>
        <taxon>Alphapapillomavirus 8</taxon>
    </lineage>
</organism>
<comment type="subunit">
    <text evidence="16">Forms homodimers. Interacts with ubiquitin-protein ligase UBE3A/E6-AP; this interaction stimulates UBE3A ubiquitin activity. Interacts with host TP53 and EP300; this interaction inhibits TP53 activity.</text>
</comment>
<gene>
    <name evidence="16 18" type="primary">E6</name>
</gene>
<feature type="zinc finger region" evidence="16">
    <location>
        <begin position="90"/>
        <end position="126"/>
    </location>
</feature>
<evidence type="ECO:0000256" key="17">
    <source>
        <dbReference type="RuleBase" id="RU363123"/>
    </source>
</evidence>
<evidence type="ECO:0000256" key="9">
    <source>
        <dbReference type="ARBA" id="ARBA00023015"/>
    </source>
</evidence>
<keyword evidence="13 16" id="KW-1035">Host cytoplasm</keyword>
<keyword evidence="9 16" id="KW-0805">Transcription regulation</keyword>
<name>A0A7G2A563_9PAPI</name>
<keyword evidence="2 16" id="KW-0244">Early protein</keyword>
<protein>
    <recommendedName>
        <fullName evidence="16 17">Protein E6</fullName>
    </recommendedName>
</protein>
<comment type="miscellaneous">
    <text evidence="16">Belongs to the low risk human alphapapillomavirus family. The cancer-causing human papillomavirus E6 protein has a unique carboxy terminal PDZ domain containing substrate but low risk E6s do not possess this domain.</text>
</comment>
<keyword evidence="15 16" id="KW-1119">Modulation of host cell apoptosis by virus</keyword>
<evidence type="ECO:0000256" key="15">
    <source>
        <dbReference type="ARBA" id="ARBA00023323"/>
    </source>
</evidence>
<evidence type="ECO:0000256" key="4">
    <source>
        <dbReference type="ARBA" id="ARBA00022581"/>
    </source>
</evidence>
<dbReference type="EMBL" id="LR862004">
    <property type="protein sequence ID" value="CAD1814050.1"/>
    <property type="molecule type" value="Genomic_DNA"/>
</dbReference>
<keyword evidence="7 16" id="KW-0863">Zinc-finger</keyword>
<proteinExistence type="inferred from homology"/>
<evidence type="ECO:0000256" key="10">
    <source>
        <dbReference type="ARBA" id="ARBA00023125"/>
    </source>
</evidence>
<dbReference type="GO" id="GO:0008270">
    <property type="term" value="F:zinc ion binding"/>
    <property type="evidence" value="ECO:0007669"/>
    <property type="project" value="UniProtKB-KW"/>
</dbReference>
<dbReference type="GO" id="GO:0003677">
    <property type="term" value="F:DNA binding"/>
    <property type="evidence" value="ECO:0007669"/>
    <property type="project" value="UniProtKB-UniRule"/>
</dbReference>
<evidence type="ECO:0000256" key="3">
    <source>
        <dbReference type="ARBA" id="ARBA00022562"/>
    </source>
</evidence>
<keyword evidence="10 16" id="KW-0238">DNA-binding</keyword>
<feature type="zinc finger region" evidence="16">
    <location>
        <begin position="163"/>
        <end position="199"/>
    </location>
</feature>
<keyword evidence="11 16" id="KW-0010">Activator</keyword>
<comment type="similarity">
    <text evidence="1 17">Belongs to the papillomaviridae E6 protein family.</text>
</comment>
<dbReference type="GO" id="GO:0006355">
    <property type="term" value="P:regulation of DNA-templated transcription"/>
    <property type="evidence" value="ECO:0007669"/>
    <property type="project" value="UniProtKB-UniRule"/>
</dbReference>
<dbReference type="HAMAP" id="MF_04006">
    <property type="entry name" value="HPV_E6"/>
    <property type="match status" value="1"/>
</dbReference>
<evidence type="ECO:0000256" key="11">
    <source>
        <dbReference type="ARBA" id="ARBA00023159"/>
    </source>
</evidence>
<dbReference type="InterPro" id="IPR038575">
    <property type="entry name" value="E6_sf"/>
</dbReference>
<dbReference type="Pfam" id="PF00518">
    <property type="entry name" value="E6"/>
    <property type="match status" value="1"/>
</dbReference>
<evidence type="ECO:0000256" key="12">
    <source>
        <dbReference type="ARBA" id="ARBA00023163"/>
    </source>
</evidence>
<keyword evidence="6 16" id="KW-0479">Metal-binding</keyword>
<dbReference type="GO" id="GO:0030430">
    <property type="term" value="C:host cell cytoplasm"/>
    <property type="evidence" value="ECO:0007669"/>
    <property type="project" value="UniProtKB-SubCell"/>
</dbReference>
<keyword evidence="8 16" id="KW-0862">Zinc</keyword>
<reference evidence="18" key="1">
    <citation type="submission" date="2020-07" db="EMBL/GenBank/DDBJ databases">
        <authorList>
            <person name="Wienecke-Baldacchino K A."/>
        </authorList>
    </citation>
    <scope>NUCLEOTIDE SEQUENCE</scope>
    <source>
        <strain evidence="18">LNS5859951_HPV91</strain>
        <strain evidence="19">LNS7013133_HPV91</strain>
    </source>
</reference>
<dbReference type="InterPro" id="IPR001334">
    <property type="entry name" value="E6"/>
</dbReference>
<keyword evidence="14 16" id="KW-0899">Viral immunoevasion</keyword>
<keyword evidence="3 16" id="KW-1048">Host nucleus</keyword>
<evidence type="ECO:0000256" key="14">
    <source>
        <dbReference type="ARBA" id="ARBA00023280"/>
    </source>
</evidence>
<dbReference type="GO" id="GO:0039648">
    <property type="term" value="P:symbiont-mediated perturbation of host ubiquitin-like protein modification"/>
    <property type="evidence" value="ECO:0007669"/>
    <property type="project" value="UniProtKB-UniRule"/>
</dbReference>
<dbReference type="GO" id="GO:0052170">
    <property type="term" value="P:symbiont-mediated suppression of host innate immune response"/>
    <property type="evidence" value="ECO:0007669"/>
    <property type="project" value="UniProtKB-KW"/>
</dbReference>